<sequence length="45" mass="5099">MIETYISFVDNFKFAKAAITQARGKPSFEKYYNVSPSCQKDSSSL</sequence>
<dbReference type="OrthoDB" id="4066896at2759"/>
<keyword evidence="2" id="KW-1185">Reference proteome</keyword>
<reference evidence="3" key="2">
    <citation type="submission" date="2019-09" db="UniProtKB">
        <authorList>
            <consortium name="WormBaseParasite"/>
        </authorList>
    </citation>
    <scope>IDENTIFICATION</scope>
</reference>
<evidence type="ECO:0000313" key="1">
    <source>
        <dbReference type="EMBL" id="VDP61734.1"/>
    </source>
</evidence>
<protein>
    <submittedName>
        <fullName evidence="3">RGS domain-containing protein</fullName>
    </submittedName>
</protein>
<proteinExistence type="predicted"/>
<dbReference type="EMBL" id="UZAH01042442">
    <property type="protein sequence ID" value="VDP61734.1"/>
    <property type="molecule type" value="Genomic_DNA"/>
</dbReference>
<evidence type="ECO:0000313" key="3">
    <source>
        <dbReference type="WBParaSite" id="HPBE_0002719901-mRNA-1"/>
    </source>
</evidence>
<dbReference type="Proteomes" id="UP000050761">
    <property type="component" value="Unassembled WGS sequence"/>
</dbReference>
<gene>
    <name evidence="1" type="ORF">HPBE_LOCUS27198</name>
</gene>
<accession>A0A3P8FTY6</accession>
<dbReference type="AlphaFoldDB" id="A0A183GWX9"/>
<accession>A0A183GWX9</accession>
<dbReference type="WBParaSite" id="HPBE_0002719901-mRNA-1">
    <property type="protein sequence ID" value="HPBE_0002719901-mRNA-1"/>
    <property type="gene ID" value="HPBE_0002719901"/>
</dbReference>
<organism evidence="2 3">
    <name type="scientific">Heligmosomoides polygyrus</name>
    <name type="common">Parasitic roundworm</name>
    <dbReference type="NCBI Taxonomy" id="6339"/>
    <lineage>
        <taxon>Eukaryota</taxon>
        <taxon>Metazoa</taxon>
        <taxon>Ecdysozoa</taxon>
        <taxon>Nematoda</taxon>
        <taxon>Chromadorea</taxon>
        <taxon>Rhabditida</taxon>
        <taxon>Rhabditina</taxon>
        <taxon>Rhabditomorpha</taxon>
        <taxon>Strongyloidea</taxon>
        <taxon>Heligmosomidae</taxon>
        <taxon>Heligmosomoides</taxon>
    </lineage>
</organism>
<name>A0A183GWX9_HELPZ</name>
<evidence type="ECO:0000313" key="2">
    <source>
        <dbReference type="Proteomes" id="UP000050761"/>
    </source>
</evidence>
<reference evidence="1 2" key="1">
    <citation type="submission" date="2018-11" db="EMBL/GenBank/DDBJ databases">
        <authorList>
            <consortium name="Pathogen Informatics"/>
        </authorList>
    </citation>
    <scope>NUCLEOTIDE SEQUENCE [LARGE SCALE GENOMIC DNA]</scope>
</reference>